<keyword evidence="5" id="KW-0378">Hydrolase</keyword>
<dbReference type="GO" id="GO:0003964">
    <property type="term" value="F:RNA-directed DNA polymerase activity"/>
    <property type="evidence" value="ECO:0007669"/>
    <property type="project" value="UniProtKB-KW"/>
</dbReference>
<keyword evidence="2" id="KW-0548">Nucleotidyltransferase</keyword>
<dbReference type="InterPro" id="IPR001584">
    <property type="entry name" value="Integrase_cat-core"/>
</dbReference>
<gene>
    <name evidence="9" type="ORF">Tci_399392</name>
</gene>
<keyword evidence="3" id="KW-0540">Nuclease</keyword>
<keyword evidence="4" id="KW-0255">Endonuclease</keyword>
<evidence type="ECO:0000256" key="6">
    <source>
        <dbReference type="ARBA" id="ARBA00022918"/>
    </source>
</evidence>
<feature type="domain" description="Integrase catalytic" evidence="8">
    <location>
        <begin position="866"/>
        <end position="1035"/>
    </location>
</feature>
<name>A0A699HI85_TANCI</name>
<dbReference type="InterPro" id="IPR043502">
    <property type="entry name" value="DNA/RNA_pol_sf"/>
</dbReference>
<dbReference type="PANTHER" id="PTHR48475:SF2">
    <property type="entry name" value="RIBONUCLEASE H"/>
    <property type="match status" value="1"/>
</dbReference>
<feature type="compositionally biased region" description="Basic residues" evidence="7">
    <location>
        <begin position="90"/>
        <end position="106"/>
    </location>
</feature>
<evidence type="ECO:0000256" key="4">
    <source>
        <dbReference type="ARBA" id="ARBA00022759"/>
    </source>
</evidence>
<proteinExistence type="predicted"/>
<dbReference type="SUPFAM" id="SSF53098">
    <property type="entry name" value="Ribonuclease H-like"/>
    <property type="match status" value="1"/>
</dbReference>
<evidence type="ECO:0000256" key="1">
    <source>
        <dbReference type="ARBA" id="ARBA00022679"/>
    </source>
</evidence>
<dbReference type="GO" id="GO:0015074">
    <property type="term" value="P:DNA integration"/>
    <property type="evidence" value="ECO:0007669"/>
    <property type="project" value="InterPro"/>
</dbReference>
<dbReference type="InterPro" id="IPR041373">
    <property type="entry name" value="RT_RNaseH"/>
</dbReference>
<dbReference type="Gene3D" id="3.30.70.270">
    <property type="match status" value="1"/>
</dbReference>
<feature type="compositionally biased region" description="Basic residues" evidence="7">
    <location>
        <begin position="131"/>
        <end position="140"/>
    </location>
</feature>
<dbReference type="GO" id="GO:0004519">
    <property type="term" value="F:endonuclease activity"/>
    <property type="evidence" value="ECO:0007669"/>
    <property type="project" value="UniProtKB-KW"/>
</dbReference>
<protein>
    <submittedName>
        <fullName evidence="9">Reverse transcriptase domain-containing protein</fullName>
    </submittedName>
</protein>
<feature type="compositionally biased region" description="Basic and acidic residues" evidence="7">
    <location>
        <begin position="111"/>
        <end position="130"/>
    </location>
</feature>
<keyword evidence="1" id="KW-0808">Transferase</keyword>
<feature type="compositionally biased region" description="Basic and acidic residues" evidence="7">
    <location>
        <begin position="277"/>
        <end position="290"/>
    </location>
</feature>
<dbReference type="Gene3D" id="3.30.420.10">
    <property type="entry name" value="Ribonuclease H-like superfamily/Ribonuclease H"/>
    <property type="match status" value="1"/>
</dbReference>
<evidence type="ECO:0000256" key="7">
    <source>
        <dbReference type="SAM" id="MobiDB-lite"/>
    </source>
</evidence>
<keyword evidence="6 9" id="KW-0695">RNA-directed DNA polymerase</keyword>
<reference evidence="9" key="1">
    <citation type="journal article" date="2019" name="Sci. Rep.">
        <title>Draft genome of Tanacetum cinerariifolium, the natural source of mosquito coil.</title>
        <authorList>
            <person name="Yamashiro T."/>
            <person name="Shiraishi A."/>
            <person name="Satake H."/>
            <person name="Nakayama K."/>
        </authorList>
    </citation>
    <scope>NUCLEOTIDE SEQUENCE</scope>
</reference>
<evidence type="ECO:0000259" key="8">
    <source>
        <dbReference type="PROSITE" id="PS50994"/>
    </source>
</evidence>
<feature type="region of interest" description="Disordered" evidence="7">
    <location>
        <begin position="271"/>
        <end position="290"/>
    </location>
</feature>
<dbReference type="InterPro" id="IPR036397">
    <property type="entry name" value="RNaseH_sf"/>
</dbReference>
<feature type="non-terminal residue" evidence="9">
    <location>
        <position position="1"/>
    </location>
</feature>
<feature type="region of interest" description="Disordered" evidence="7">
    <location>
        <begin position="78"/>
        <end position="225"/>
    </location>
</feature>
<dbReference type="Pfam" id="PF17917">
    <property type="entry name" value="RT_RNaseH"/>
    <property type="match status" value="1"/>
</dbReference>
<evidence type="ECO:0000256" key="3">
    <source>
        <dbReference type="ARBA" id="ARBA00022722"/>
    </source>
</evidence>
<dbReference type="PROSITE" id="PS50994">
    <property type="entry name" value="INTEGRASE"/>
    <property type="match status" value="1"/>
</dbReference>
<comment type="caution">
    <text evidence="9">The sequence shown here is derived from an EMBL/GenBank/DDBJ whole genome shotgun (WGS) entry which is preliminary data.</text>
</comment>
<dbReference type="InterPro" id="IPR012337">
    <property type="entry name" value="RNaseH-like_sf"/>
</dbReference>
<dbReference type="AlphaFoldDB" id="A0A699HI85"/>
<dbReference type="EMBL" id="BKCJ010165162">
    <property type="protein sequence ID" value="GEY27418.1"/>
    <property type="molecule type" value="Genomic_DNA"/>
</dbReference>
<sequence>LCSLGVSTWVLTVTPAERRRLAVVPFAAESLGHASDAALQEYCDKNYHQHLPIIAEKVHQEKVQQERLKAVKARLNFEETSQHSESGTPSRRRYLKKRLGPRHARSMSRSPEPRHGHSESPRKRDPERKTVFKRLKKGVFHRLGDKGKTLLESGGSAGEHWKSKPKRQKSSVEDDLSQPWVAASNRERKKSFPSWKQQEAGQKPSFKKGGFRNQQRPERKQDRFTLLTKTPKKILDLDKGKFKPPPPMTTPRQIKEMLKAEKLSHLIKELKSSSGKDQAKAAKKEETSGRKEKPLAILMVQSWQRVAKQNITQTFSTDTVISFSPLGEEDGTEGPMIIEAEIGGHFVHRMLRGRRLLFKNLIGDEEHSTSAWMNFMVVTSLSPYNGIIERPGVRRIQAVPSTAHEMLKFLVADGTVTLQSKEGQKDLCGLLRRNLDIFTWKPADMTGVLRQIAEHRLNIRDGRLPVRQKKRGEAPERNKAIYEEVKKLVDAGIMEEVYCHSWMPNPIMVKKHDVNADGLKICPEKVEAVLGLSSPKCLKDVQKLNGKLASLNGFLSKSAEKSLPFFKTLKKYTRKSDFQWTVKAEIEFKQMKKSIAELPMLTASKEKEELIIYLAAKKEDVSAVLMTEKDGKQMPIYFVSRTLQGPKINYTPMEKLILALVSASKRLKRYFQAHTIIVIMDHPIKQIPSNPKVTGRLLKWSFELEEHDIHYRPRTHGEEEPLSDPWIMFTDGSSCIDVSGAGLIIKNPEGMKFTYALRFRKVLIKYLEKVKALTSTFKEFFIKQVPKGENKKADALSKIASTSFAHLSKQVLVEELKEKLIDEKEVLAVVEEEGRTWMTHIHEYLVEEILAKKSKGYTPQGKKVRGGKSPKIRVLLANYARRCQKTNKGIQRLPGPGKVKFLIVAIDYFTKWIEAKPMATIMGDQIKKFVWENIVCRFGFLGEIISNNEKQLKDNPFKNWCEKQCIHQCFASVKHPQANGLVERANRSLGEGIKAMLDERSNKWLEEISNVLWAHRTMIMSSNGETPLSLTYGTEAVIPVEIGMPTLRTAEVDMIKNNEDLGINLDLLEEKREHATIQEAKSKVKMEKYYNTSVLNISFRPGDFVYRNNEASHAKEGGKLGPKWEGPYEVMKALGRGAYKLRGSNRSILPGT</sequence>
<dbReference type="SUPFAM" id="SSF56672">
    <property type="entry name" value="DNA/RNA polymerases"/>
    <property type="match status" value="1"/>
</dbReference>
<accession>A0A699HI85</accession>
<dbReference type="GO" id="GO:0016787">
    <property type="term" value="F:hydrolase activity"/>
    <property type="evidence" value="ECO:0007669"/>
    <property type="project" value="UniProtKB-KW"/>
</dbReference>
<evidence type="ECO:0000313" key="9">
    <source>
        <dbReference type="EMBL" id="GEY27418.1"/>
    </source>
</evidence>
<evidence type="ECO:0000256" key="5">
    <source>
        <dbReference type="ARBA" id="ARBA00022801"/>
    </source>
</evidence>
<organism evidence="9">
    <name type="scientific">Tanacetum cinerariifolium</name>
    <name type="common">Dalmatian daisy</name>
    <name type="synonym">Chrysanthemum cinerariifolium</name>
    <dbReference type="NCBI Taxonomy" id="118510"/>
    <lineage>
        <taxon>Eukaryota</taxon>
        <taxon>Viridiplantae</taxon>
        <taxon>Streptophyta</taxon>
        <taxon>Embryophyta</taxon>
        <taxon>Tracheophyta</taxon>
        <taxon>Spermatophyta</taxon>
        <taxon>Magnoliopsida</taxon>
        <taxon>eudicotyledons</taxon>
        <taxon>Gunneridae</taxon>
        <taxon>Pentapetalae</taxon>
        <taxon>asterids</taxon>
        <taxon>campanulids</taxon>
        <taxon>Asterales</taxon>
        <taxon>Asteraceae</taxon>
        <taxon>Asteroideae</taxon>
        <taxon>Anthemideae</taxon>
        <taxon>Anthemidinae</taxon>
        <taxon>Tanacetum</taxon>
    </lineage>
</organism>
<dbReference type="InterPro" id="IPR043128">
    <property type="entry name" value="Rev_trsase/Diguanyl_cyclase"/>
</dbReference>
<dbReference type="GO" id="GO:0003676">
    <property type="term" value="F:nucleic acid binding"/>
    <property type="evidence" value="ECO:0007669"/>
    <property type="project" value="InterPro"/>
</dbReference>
<evidence type="ECO:0000256" key="2">
    <source>
        <dbReference type="ARBA" id="ARBA00022695"/>
    </source>
</evidence>
<dbReference type="PANTHER" id="PTHR48475">
    <property type="entry name" value="RIBONUCLEASE H"/>
    <property type="match status" value="1"/>
</dbReference>